<keyword evidence="2" id="KW-0378">Hydrolase</keyword>
<dbReference type="SUPFAM" id="SSF53474">
    <property type="entry name" value="alpha/beta-Hydrolases"/>
    <property type="match status" value="1"/>
</dbReference>
<dbReference type="Pfam" id="PF00561">
    <property type="entry name" value="Abhydrolase_1"/>
    <property type="match status" value="1"/>
</dbReference>
<name>A0A7V4E3P3_UNCW3</name>
<evidence type="ECO:0000313" key="2">
    <source>
        <dbReference type="EMBL" id="HGK54167.1"/>
    </source>
</evidence>
<comment type="caution">
    <text evidence="2">The sequence shown here is derived from an EMBL/GenBank/DDBJ whole genome shotgun (WGS) entry which is preliminary data.</text>
</comment>
<dbReference type="InterPro" id="IPR000073">
    <property type="entry name" value="AB_hydrolase_1"/>
</dbReference>
<organism evidence="2">
    <name type="scientific">candidate division WOR-3 bacterium</name>
    <dbReference type="NCBI Taxonomy" id="2052148"/>
    <lineage>
        <taxon>Bacteria</taxon>
        <taxon>Bacteria division WOR-3</taxon>
    </lineage>
</organism>
<dbReference type="AlphaFoldDB" id="A0A7V4E3P3"/>
<gene>
    <name evidence="2" type="ORF">ENU72_03995</name>
</gene>
<dbReference type="Gene3D" id="3.40.50.1820">
    <property type="entry name" value="alpha/beta hydrolase"/>
    <property type="match status" value="1"/>
</dbReference>
<dbReference type="InterPro" id="IPR029058">
    <property type="entry name" value="AB_hydrolase_fold"/>
</dbReference>
<protein>
    <submittedName>
        <fullName evidence="2">Alpha/beta hydrolase</fullName>
    </submittedName>
</protein>
<accession>A0A7V4E3P3</accession>
<dbReference type="GO" id="GO:0016787">
    <property type="term" value="F:hydrolase activity"/>
    <property type="evidence" value="ECO:0007669"/>
    <property type="project" value="UniProtKB-KW"/>
</dbReference>
<sequence length="292" mass="32812">MNTTRVIYNFSFYNPDGSPGAIGSNEILVPVENDTYWKYYEVVSQSSWAQHFANFVNKVLNATGATKVDVVAHSMGGLVVRSAMAFYGIKDKIRKLIMIATPNNGVERSNWGVYLGLIIWPQWMHRGEGLELGVDVEVTEIIVSISPPGVFPIIGETYNVTFKNVITGEEGKWTYLLNKMDWAGNCKYVVITGNRNPWRFWLGWGDGAVKKDWCVPLPGSSFEPTIYASHDHNGEHLLRAGSSGEFSLTECTYVTEFIKKWMIDDEDTYYGAYFVDKPSVGPVGYPPYSLRV</sequence>
<reference evidence="2" key="1">
    <citation type="journal article" date="2020" name="mSystems">
        <title>Genome- and Community-Level Interaction Insights into Carbon Utilization and Element Cycling Functions of Hydrothermarchaeota in Hydrothermal Sediment.</title>
        <authorList>
            <person name="Zhou Z."/>
            <person name="Liu Y."/>
            <person name="Xu W."/>
            <person name="Pan J."/>
            <person name="Luo Z.H."/>
            <person name="Li M."/>
        </authorList>
    </citation>
    <scope>NUCLEOTIDE SEQUENCE [LARGE SCALE GENOMIC DNA]</scope>
    <source>
        <strain evidence="2">SpSt-695</strain>
    </source>
</reference>
<dbReference type="EMBL" id="DTDP01000184">
    <property type="protein sequence ID" value="HGK54167.1"/>
    <property type="molecule type" value="Genomic_DNA"/>
</dbReference>
<feature type="domain" description="AB hydrolase-1" evidence="1">
    <location>
        <begin position="51"/>
        <end position="103"/>
    </location>
</feature>
<evidence type="ECO:0000259" key="1">
    <source>
        <dbReference type="Pfam" id="PF00561"/>
    </source>
</evidence>
<proteinExistence type="predicted"/>